<reference evidence="1" key="1">
    <citation type="submission" date="2018-02" db="EMBL/GenBank/DDBJ databases">
        <authorList>
            <person name="Kim S.-K."/>
            <person name="Jung H.-I."/>
            <person name="Lee S.-W."/>
        </authorList>
    </citation>
    <scope>NUCLEOTIDE SEQUENCE</scope>
    <source>
        <strain evidence="1">SK3146</strain>
    </source>
</reference>
<accession>A0ABY4RSB0</accession>
<reference evidence="1" key="2">
    <citation type="journal article" date="2021" name="J Anim Sci Technol">
        <title>Complete genome sequence of Paenibacillus konkukensis sp. nov. SK3146 as a potential probiotic strain.</title>
        <authorList>
            <person name="Jung H.I."/>
            <person name="Park S."/>
            <person name="Niu K.M."/>
            <person name="Lee S.W."/>
            <person name="Kothari D."/>
            <person name="Yi K.J."/>
            <person name="Kim S.K."/>
        </authorList>
    </citation>
    <scope>NUCLEOTIDE SEQUENCE</scope>
    <source>
        <strain evidence="1">SK3146</strain>
    </source>
</reference>
<proteinExistence type="predicted"/>
<sequence>MILAFPTKVRLPLKSPCSKEGKGPRTGWQRDAVTTLPQAVQPFGQTLEGAGIALLRTRNGIA</sequence>
<organism evidence="1 2">
    <name type="scientific">Paenibacillus konkukensis</name>
    <dbReference type="NCBI Taxonomy" id="2020716"/>
    <lineage>
        <taxon>Bacteria</taxon>
        <taxon>Bacillati</taxon>
        <taxon>Bacillota</taxon>
        <taxon>Bacilli</taxon>
        <taxon>Bacillales</taxon>
        <taxon>Paenibacillaceae</taxon>
        <taxon>Paenibacillus</taxon>
    </lineage>
</organism>
<dbReference type="EMBL" id="CP027059">
    <property type="protein sequence ID" value="UQZ84842.1"/>
    <property type="molecule type" value="Genomic_DNA"/>
</dbReference>
<evidence type="ECO:0000313" key="1">
    <source>
        <dbReference type="EMBL" id="UQZ84842.1"/>
    </source>
</evidence>
<gene>
    <name evidence="1" type="ORF">SK3146_04097</name>
</gene>
<dbReference type="Proteomes" id="UP001057134">
    <property type="component" value="Chromosome"/>
</dbReference>
<keyword evidence="2" id="KW-1185">Reference proteome</keyword>
<evidence type="ECO:0000313" key="2">
    <source>
        <dbReference type="Proteomes" id="UP001057134"/>
    </source>
</evidence>
<name>A0ABY4RSB0_9BACL</name>
<protein>
    <submittedName>
        <fullName evidence="1">Uncharacterized protein</fullName>
    </submittedName>
</protein>